<feature type="compositionally biased region" description="Low complexity" evidence="2">
    <location>
        <begin position="102"/>
        <end position="125"/>
    </location>
</feature>
<keyword evidence="3" id="KW-0812">Transmembrane</keyword>
<feature type="region of interest" description="Disordered" evidence="2">
    <location>
        <begin position="612"/>
        <end position="675"/>
    </location>
</feature>
<feature type="compositionally biased region" description="Polar residues" evidence="2">
    <location>
        <begin position="552"/>
        <end position="568"/>
    </location>
</feature>
<feature type="compositionally biased region" description="Low complexity" evidence="2">
    <location>
        <begin position="54"/>
        <end position="65"/>
    </location>
</feature>
<proteinExistence type="predicted"/>
<feature type="region of interest" description="Disordered" evidence="2">
    <location>
        <begin position="201"/>
        <end position="259"/>
    </location>
</feature>
<feature type="region of interest" description="Disordered" evidence="2">
    <location>
        <begin position="690"/>
        <end position="719"/>
    </location>
</feature>
<feature type="coiled-coil region" evidence="1">
    <location>
        <begin position="134"/>
        <end position="161"/>
    </location>
</feature>
<dbReference type="GO" id="GO:0005814">
    <property type="term" value="C:centriole"/>
    <property type="evidence" value="ECO:0007669"/>
    <property type="project" value="TreeGrafter"/>
</dbReference>
<feature type="transmembrane region" description="Helical" evidence="3">
    <location>
        <begin position="833"/>
        <end position="851"/>
    </location>
</feature>
<evidence type="ECO:0008006" key="6">
    <source>
        <dbReference type="Google" id="ProtNLM"/>
    </source>
</evidence>
<organism evidence="4 5">
    <name type="scientific">Scophthalmus maximus</name>
    <name type="common">Turbot</name>
    <name type="synonym">Psetta maxima</name>
    <dbReference type="NCBI Taxonomy" id="52904"/>
    <lineage>
        <taxon>Eukaryota</taxon>
        <taxon>Metazoa</taxon>
        <taxon>Chordata</taxon>
        <taxon>Craniata</taxon>
        <taxon>Vertebrata</taxon>
        <taxon>Euteleostomi</taxon>
        <taxon>Actinopterygii</taxon>
        <taxon>Neopterygii</taxon>
        <taxon>Teleostei</taxon>
        <taxon>Neoteleostei</taxon>
        <taxon>Acanthomorphata</taxon>
        <taxon>Carangaria</taxon>
        <taxon>Pleuronectiformes</taxon>
        <taxon>Pleuronectoidei</taxon>
        <taxon>Scophthalmidae</taxon>
        <taxon>Scophthalmus</taxon>
    </lineage>
</organism>
<feature type="region of interest" description="Disordered" evidence="2">
    <location>
        <begin position="544"/>
        <end position="568"/>
    </location>
</feature>
<keyword evidence="1" id="KW-0175">Coiled coil</keyword>
<evidence type="ECO:0000256" key="3">
    <source>
        <dbReference type="SAM" id="Phobius"/>
    </source>
</evidence>
<keyword evidence="3" id="KW-0472">Membrane</keyword>
<feature type="region of interest" description="Disordered" evidence="2">
    <location>
        <begin position="775"/>
        <end position="815"/>
    </location>
</feature>
<dbReference type="GO" id="GO:0007224">
    <property type="term" value="P:smoothened signaling pathway"/>
    <property type="evidence" value="ECO:0007669"/>
    <property type="project" value="InterPro"/>
</dbReference>
<accession>A0A2U9CJS0</accession>
<feature type="region of interest" description="Disordered" evidence="2">
    <location>
        <begin position="410"/>
        <end position="439"/>
    </location>
</feature>
<reference evidence="4 5" key="1">
    <citation type="submission" date="2017-12" db="EMBL/GenBank/DDBJ databases">
        <title>Integrating genomic resources of turbot (Scophthalmus maximus) in depth evaluation of genetic and physical mapping variation across individuals.</title>
        <authorList>
            <person name="Martinez P."/>
        </authorList>
    </citation>
    <scope>NUCLEOTIDE SEQUENCE [LARGE SCALE GENOMIC DNA]</scope>
</reference>
<feature type="compositionally biased region" description="Pro residues" evidence="2">
    <location>
        <begin position="779"/>
        <end position="805"/>
    </location>
</feature>
<feature type="compositionally biased region" description="Polar residues" evidence="2">
    <location>
        <begin position="75"/>
        <end position="98"/>
    </location>
</feature>
<protein>
    <recommendedName>
        <fullName evidence="6">Protein TALPID3</fullName>
    </recommendedName>
</protein>
<dbReference type="PANTHER" id="PTHR15721:SF2">
    <property type="entry name" value="PROTEIN TALPID3"/>
    <property type="match status" value="1"/>
</dbReference>
<sequence length="857" mass="93922">MPPSANHGQVVARKASEVLKEMERLKTEMKTLLTQPEDSLKTTRPPPDHHQSQDLRQNQQNQSRSQHSKSHQIQVQLPRSDQTQTQPNYFQYQQNQSRKTLSHQSLSQQTQQNQNQLQSKSVSVQRGPAVPSILEEAGQVLRRVRRQKKVLEENLEAQLRVKTGEVLHCQLDALAANRDWTEAVRIKKTVDAWISTLSKDVQAETSSEAPAGSSAPSGTGRPVKMLRETGSKMTAGRGGRGQRAEQRAVQGAEPGRVPGVLTDSEQMGESYQMHLYGRAPYEGLRRTLKKSPYLRLRSPAAPLSRRPRPRLVESIRGVKVKSCKTQTSLTPPLSPSPGRPQRPLIFSSSRMMSGDPGDLTVTPAVTYPVPIAILLGRRMVYSSSRLLAEPRQEVTSPPTPPYVFTAAAEVDGSDDRSSQREGQQDSVEAPPPCPPSHIVIEMKSNEGEEEENALPGTDFLSVADVVQEELSVLGEEAVELDGCPSPPAFQYQGPVFPPQAYSALLAQDKASVPDTGQRRDPLESRLVEWVEQQVMSRMILEMYPPPPCDPTQDVSTDQSESEEQSVTSDIVAAAGGGALQQFIDSNKCVDLALIRQLVNEVLTDIVASMLGQRDAPEQQPEPGLEPSEPAANQEDDPLPLVPTPIPTPPPSLTGSIAQTTPPTTPPPSEPTSLLNEECPQPIRAAELVTTPTPSLDPAPPTQSPPALHQAPSPLTWGDVELPLDEERPEEDEDPHHRQPLYVWLYFLFTSCLLPGLFTHVCLLMMNDRVMTVAEQDPPLSSPVPPPPLSLPSVPPLSPPPPPEPDSSPSSSSDDAVLKHVSEGEMLIRVNQQATMTGIFTFIFIICTRNFLLSSNMK</sequence>
<dbReference type="EMBL" id="CP026259">
    <property type="protein sequence ID" value="AWP16844.1"/>
    <property type="molecule type" value="Genomic_DNA"/>
</dbReference>
<dbReference type="Pfam" id="PF15324">
    <property type="entry name" value="TALPID3"/>
    <property type="match status" value="3"/>
</dbReference>
<evidence type="ECO:0000313" key="5">
    <source>
        <dbReference type="Proteomes" id="UP000246464"/>
    </source>
</evidence>
<dbReference type="GO" id="GO:0036064">
    <property type="term" value="C:ciliary basal body"/>
    <property type="evidence" value="ECO:0007669"/>
    <property type="project" value="TreeGrafter"/>
</dbReference>
<feature type="compositionally biased region" description="Basic and acidic residues" evidence="2">
    <location>
        <begin position="413"/>
        <end position="423"/>
    </location>
</feature>
<dbReference type="Proteomes" id="UP000246464">
    <property type="component" value="Chromosome 17"/>
</dbReference>
<feature type="compositionally biased region" description="Pro residues" evidence="2">
    <location>
        <begin position="639"/>
        <end position="651"/>
    </location>
</feature>
<dbReference type="AlphaFoldDB" id="A0A2U9CJS0"/>
<evidence type="ECO:0000256" key="2">
    <source>
        <dbReference type="SAM" id="MobiDB-lite"/>
    </source>
</evidence>
<feature type="transmembrane region" description="Helical" evidence="3">
    <location>
        <begin position="740"/>
        <end position="765"/>
    </location>
</feature>
<dbReference type="PANTHER" id="PTHR15721">
    <property type="entry name" value="KIAA0586 PROTEIN"/>
    <property type="match status" value="1"/>
</dbReference>
<feature type="compositionally biased region" description="Basic and acidic residues" evidence="2">
    <location>
        <begin position="38"/>
        <end position="53"/>
    </location>
</feature>
<feature type="compositionally biased region" description="Low complexity" evidence="2">
    <location>
        <begin position="203"/>
        <end position="219"/>
    </location>
</feature>
<gene>
    <name evidence="4" type="ORF">SMAX5B_001061</name>
</gene>
<keyword evidence="3" id="KW-1133">Transmembrane helix</keyword>
<dbReference type="InterPro" id="IPR029246">
    <property type="entry name" value="TALPID3"/>
</dbReference>
<feature type="region of interest" description="Disordered" evidence="2">
    <location>
        <begin position="22"/>
        <end position="130"/>
    </location>
</feature>
<evidence type="ECO:0000256" key="1">
    <source>
        <dbReference type="SAM" id="Coils"/>
    </source>
</evidence>
<name>A0A2U9CJS0_SCOMX</name>
<feature type="compositionally biased region" description="Pro residues" evidence="2">
    <location>
        <begin position="694"/>
        <end position="703"/>
    </location>
</feature>
<keyword evidence="5" id="KW-1185">Reference proteome</keyword>
<evidence type="ECO:0000313" key="4">
    <source>
        <dbReference type="EMBL" id="AWP16844.1"/>
    </source>
</evidence>